<dbReference type="PANTHER" id="PTHR12266:SF0">
    <property type="entry name" value="MITOCHONDRIAL SODIUM_CALCIUM EXCHANGER PROTEIN"/>
    <property type="match status" value="1"/>
</dbReference>
<proteinExistence type="predicted"/>
<name>A0AAV1TM55_9STRA</name>
<dbReference type="EMBL" id="CAKLBY020000066">
    <property type="protein sequence ID" value="CAK7922506.1"/>
    <property type="molecule type" value="Genomic_DNA"/>
</dbReference>
<dbReference type="GO" id="GO:0008324">
    <property type="term" value="F:monoatomic cation transmembrane transporter activity"/>
    <property type="evidence" value="ECO:0007669"/>
    <property type="project" value="TreeGrafter"/>
</dbReference>
<feature type="transmembrane region" description="Helical" evidence="7">
    <location>
        <begin position="110"/>
        <end position="132"/>
    </location>
</feature>
<accession>A0AAV1TM55</accession>
<feature type="transmembrane region" description="Helical" evidence="7">
    <location>
        <begin position="502"/>
        <end position="526"/>
    </location>
</feature>
<sequence length="640" mass="69201">MGYDCSNSMGYKKEPISTKKPNPRLPYKMPVMLPAACHDNPFVANMTLGPLAIDYVHIHYCYLSGLPFLSFVLLIVWLAALFYFLGSTADGYFSPTLASLSDRLGLPHDVAGVTFLAFGNGAPDVFSAIAAYSSGVRETGVNELLGGAMFISTVVVGGVALTSAVEVQRGAFLRDVGALVASLLLFLLLAVCRNRDDMWSTAVSAVTLLALYGIYVGSVVISAFVARYNAARDTGGSAKMAGGSSLMIAAFWHALSPRGNDAKGVKRFGQRGHNDAFVMGSEGDIDVENTADGDGEGRQQELKKLGVSPIREVAGPRFSSRVYNDHFDVEENDALSSPLIAESERDTDNDSKQVLPKWQQHMRLRWRLKRRVIRIFMSNEPLVIKVLCIPQAALVLLRDVTIPLFDNESWSCSKACLSPITVPLLVAATSGYTNIDISGGRFSYRVPLWQVLVIVGSFVSGIVALYTHRSHAPRSFKLSSLLLSLAFVACVCWIYAVANELMALLAAVGYITHISNSLLGLTVLAWGNSVGDLITDVSVARAGFSQMAIAGCFAGPVFNILLGLGLPMVLAFVSGRSEILSLDAHARISLVFLFVSLTSTLVVFGHYKYHCPAWYGKLLIAYYCVYSLINLVVAVRVGPM</sequence>
<comment type="subcellular location">
    <subcellularLocation>
        <location evidence="1">Membrane</location>
        <topology evidence="1">Multi-pass membrane protein</topology>
    </subcellularLocation>
</comment>
<protein>
    <recommendedName>
        <fullName evidence="8">Sodium/calcium exchanger membrane region domain-containing protein</fullName>
    </recommendedName>
</protein>
<feature type="transmembrane region" description="Helical" evidence="7">
    <location>
        <begin position="203"/>
        <end position="226"/>
    </location>
</feature>
<reference evidence="9" key="1">
    <citation type="submission" date="2024-01" db="EMBL/GenBank/DDBJ databases">
        <authorList>
            <person name="Webb A."/>
        </authorList>
    </citation>
    <scope>NUCLEOTIDE SEQUENCE</scope>
    <source>
        <strain evidence="9">Pm1</strain>
    </source>
</reference>
<feature type="transmembrane region" description="Helical" evidence="7">
    <location>
        <begin position="478"/>
        <end position="496"/>
    </location>
</feature>
<evidence type="ECO:0000256" key="2">
    <source>
        <dbReference type="ARBA" id="ARBA00022448"/>
    </source>
</evidence>
<evidence type="ECO:0000259" key="8">
    <source>
        <dbReference type="Pfam" id="PF01699"/>
    </source>
</evidence>
<evidence type="ECO:0000256" key="7">
    <source>
        <dbReference type="SAM" id="Phobius"/>
    </source>
</evidence>
<dbReference type="Gene3D" id="1.20.1420.30">
    <property type="entry name" value="NCX, central ion-binding region"/>
    <property type="match status" value="2"/>
</dbReference>
<feature type="domain" description="Sodium/calcium exchanger membrane region" evidence="8">
    <location>
        <begin position="76"/>
        <end position="217"/>
    </location>
</feature>
<feature type="domain" description="Sodium/calcium exchanger membrane region" evidence="8">
    <location>
        <begin position="485"/>
        <end position="631"/>
    </location>
</feature>
<dbReference type="InterPro" id="IPR044880">
    <property type="entry name" value="NCX_ion-bd_dom_sf"/>
</dbReference>
<feature type="transmembrane region" description="Helical" evidence="7">
    <location>
        <begin position="171"/>
        <end position="191"/>
    </location>
</feature>
<feature type="region of interest" description="Disordered" evidence="6">
    <location>
        <begin position="1"/>
        <end position="21"/>
    </location>
</feature>
<feature type="transmembrane region" description="Helical" evidence="7">
    <location>
        <begin position="144"/>
        <end position="165"/>
    </location>
</feature>
<gene>
    <name evidence="9" type="ORF">PM001_LOCUS7677</name>
</gene>
<evidence type="ECO:0000256" key="6">
    <source>
        <dbReference type="SAM" id="MobiDB-lite"/>
    </source>
</evidence>
<keyword evidence="3 7" id="KW-0812">Transmembrane</keyword>
<dbReference type="PANTHER" id="PTHR12266">
    <property type="entry name" value="NA+/CA2+ K+ INDEPENDENT EXCHANGER"/>
    <property type="match status" value="1"/>
</dbReference>
<dbReference type="Pfam" id="PF01699">
    <property type="entry name" value="Na_Ca_ex"/>
    <property type="match status" value="2"/>
</dbReference>
<keyword evidence="5 7" id="KW-0472">Membrane</keyword>
<evidence type="ECO:0000313" key="10">
    <source>
        <dbReference type="Proteomes" id="UP001162060"/>
    </source>
</evidence>
<feature type="transmembrane region" description="Helical" evidence="7">
    <location>
        <begin position="238"/>
        <end position="255"/>
    </location>
</feature>
<evidence type="ECO:0000256" key="3">
    <source>
        <dbReference type="ARBA" id="ARBA00022692"/>
    </source>
</evidence>
<feature type="transmembrane region" description="Helical" evidence="7">
    <location>
        <begin position="372"/>
        <end position="397"/>
    </location>
</feature>
<dbReference type="InterPro" id="IPR004837">
    <property type="entry name" value="NaCa_Exmemb"/>
</dbReference>
<evidence type="ECO:0000256" key="4">
    <source>
        <dbReference type="ARBA" id="ARBA00022989"/>
    </source>
</evidence>
<dbReference type="GO" id="GO:0016020">
    <property type="term" value="C:membrane"/>
    <property type="evidence" value="ECO:0007669"/>
    <property type="project" value="UniProtKB-SubCell"/>
</dbReference>
<dbReference type="InterPro" id="IPR051359">
    <property type="entry name" value="CaCA_antiporter"/>
</dbReference>
<dbReference type="AlphaFoldDB" id="A0AAV1TM55"/>
<feature type="transmembrane region" description="Helical" evidence="7">
    <location>
        <begin position="547"/>
        <end position="573"/>
    </location>
</feature>
<feature type="transmembrane region" description="Helical" evidence="7">
    <location>
        <begin position="60"/>
        <end position="85"/>
    </location>
</feature>
<organism evidence="9 10">
    <name type="scientific">Peronospora matthiolae</name>
    <dbReference type="NCBI Taxonomy" id="2874970"/>
    <lineage>
        <taxon>Eukaryota</taxon>
        <taxon>Sar</taxon>
        <taxon>Stramenopiles</taxon>
        <taxon>Oomycota</taxon>
        <taxon>Peronosporomycetes</taxon>
        <taxon>Peronosporales</taxon>
        <taxon>Peronosporaceae</taxon>
        <taxon>Peronospora</taxon>
    </lineage>
</organism>
<feature type="transmembrane region" description="Helical" evidence="7">
    <location>
        <begin position="619"/>
        <end position="638"/>
    </location>
</feature>
<evidence type="ECO:0000256" key="5">
    <source>
        <dbReference type="ARBA" id="ARBA00023136"/>
    </source>
</evidence>
<comment type="caution">
    <text evidence="9">The sequence shown here is derived from an EMBL/GenBank/DDBJ whole genome shotgun (WGS) entry which is preliminary data.</text>
</comment>
<keyword evidence="2" id="KW-0813">Transport</keyword>
<keyword evidence="4 7" id="KW-1133">Transmembrane helix</keyword>
<dbReference type="Proteomes" id="UP001162060">
    <property type="component" value="Unassembled WGS sequence"/>
</dbReference>
<evidence type="ECO:0000256" key="1">
    <source>
        <dbReference type="ARBA" id="ARBA00004141"/>
    </source>
</evidence>
<evidence type="ECO:0000313" key="9">
    <source>
        <dbReference type="EMBL" id="CAK7922506.1"/>
    </source>
</evidence>
<feature type="transmembrane region" description="Helical" evidence="7">
    <location>
        <begin position="448"/>
        <end position="466"/>
    </location>
</feature>
<feature type="transmembrane region" description="Helical" evidence="7">
    <location>
        <begin position="585"/>
        <end position="607"/>
    </location>
</feature>